<dbReference type="EMBL" id="SOYY01000025">
    <property type="protein sequence ID" value="KAA0701791.1"/>
    <property type="molecule type" value="Genomic_DNA"/>
</dbReference>
<feature type="compositionally biased region" description="Polar residues" evidence="1">
    <location>
        <begin position="25"/>
        <end position="35"/>
    </location>
</feature>
<evidence type="ECO:0000313" key="3">
    <source>
        <dbReference type="Proteomes" id="UP000324632"/>
    </source>
</evidence>
<protein>
    <submittedName>
        <fullName evidence="2">Uncharacterized protein</fullName>
    </submittedName>
</protein>
<dbReference type="Proteomes" id="UP000324632">
    <property type="component" value="Chromosome 25"/>
</dbReference>
<evidence type="ECO:0000256" key="1">
    <source>
        <dbReference type="SAM" id="MobiDB-lite"/>
    </source>
</evidence>
<sequence length="70" mass="7510">MFHTMMESISTSKSSDVRGFPFSPSAKSINLTQSHGGARMASSARIAVVSDSRRMGRSSAGHKPGRDRLV</sequence>
<comment type="caution">
    <text evidence="2">The sequence shown here is derived from an EMBL/GenBank/DDBJ whole genome shotgun (WGS) entry which is preliminary data.</text>
</comment>
<accession>A0A5A9MYC4</accession>
<organism evidence="2 3">
    <name type="scientific">Triplophysa tibetana</name>
    <dbReference type="NCBI Taxonomy" id="1572043"/>
    <lineage>
        <taxon>Eukaryota</taxon>
        <taxon>Metazoa</taxon>
        <taxon>Chordata</taxon>
        <taxon>Craniata</taxon>
        <taxon>Vertebrata</taxon>
        <taxon>Euteleostomi</taxon>
        <taxon>Actinopterygii</taxon>
        <taxon>Neopterygii</taxon>
        <taxon>Teleostei</taxon>
        <taxon>Ostariophysi</taxon>
        <taxon>Cypriniformes</taxon>
        <taxon>Nemacheilidae</taxon>
        <taxon>Triplophysa</taxon>
    </lineage>
</organism>
<keyword evidence="3" id="KW-1185">Reference proteome</keyword>
<feature type="region of interest" description="Disordered" evidence="1">
    <location>
        <begin position="1"/>
        <end position="70"/>
    </location>
</feature>
<reference evidence="2 3" key="1">
    <citation type="journal article" date="2019" name="Mol. Ecol. Resour.">
        <title>Chromosome-level genome assembly of Triplophysa tibetana, a fish adapted to the harsh high-altitude environment of the Tibetan Plateau.</title>
        <authorList>
            <person name="Yang X."/>
            <person name="Liu H."/>
            <person name="Ma Z."/>
            <person name="Zou Y."/>
            <person name="Zou M."/>
            <person name="Mao Y."/>
            <person name="Li X."/>
            <person name="Wang H."/>
            <person name="Chen T."/>
            <person name="Wang W."/>
            <person name="Yang R."/>
        </authorList>
    </citation>
    <scope>NUCLEOTIDE SEQUENCE [LARGE SCALE GENOMIC DNA]</scope>
    <source>
        <strain evidence="2">TTIB1903HZAU</strain>
        <tissue evidence="2">Muscle</tissue>
    </source>
</reference>
<gene>
    <name evidence="2" type="ORF">E1301_Tti016406</name>
</gene>
<proteinExistence type="predicted"/>
<name>A0A5A9MYC4_9TELE</name>
<evidence type="ECO:0000313" key="2">
    <source>
        <dbReference type="EMBL" id="KAA0701791.1"/>
    </source>
</evidence>
<dbReference type="AlphaFoldDB" id="A0A5A9MYC4"/>